<name>A0ABT0DP00_9HYPH</name>
<proteinExistence type="predicted"/>
<dbReference type="Pfam" id="PF10049">
    <property type="entry name" value="DUF2283"/>
    <property type="match status" value="1"/>
</dbReference>
<dbReference type="Proteomes" id="UP001202867">
    <property type="component" value="Unassembled WGS sequence"/>
</dbReference>
<sequence>MKLKYDPEANALYVRFSAGAVVESAEVSPGVVLDYDEQGHILALELLQAREKLAPEVLTEAAE</sequence>
<organism evidence="1 2">
    <name type="scientific">Ancylobacter koreensis</name>
    <dbReference type="NCBI Taxonomy" id="266121"/>
    <lineage>
        <taxon>Bacteria</taxon>
        <taxon>Pseudomonadati</taxon>
        <taxon>Pseudomonadota</taxon>
        <taxon>Alphaproteobacteria</taxon>
        <taxon>Hyphomicrobiales</taxon>
        <taxon>Xanthobacteraceae</taxon>
        <taxon>Ancylobacter</taxon>
    </lineage>
</organism>
<reference evidence="1 2" key="1">
    <citation type="submission" date="2022-04" db="EMBL/GenBank/DDBJ databases">
        <authorList>
            <person name="Grouzdev D.S."/>
            <person name="Pantiukh K.S."/>
            <person name="Krutkina M.S."/>
        </authorList>
    </citation>
    <scope>NUCLEOTIDE SEQUENCE [LARGE SCALE GENOMIC DNA]</scope>
    <source>
        <strain evidence="1 2">Jip08</strain>
    </source>
</reference>
<protein>
    <submittedName>
        <fullName evidence="1">DUF2283 domain-containing protein</fullName>
    </submittedName>
</protein>
<reference evidence="2" key="2">
    <citation type="submission" date="2023-07" db="EMBL/GenBank/DDBJ databases">
        <title>Ancylobacter moscoviensis sp. nov., facultatively methylotrophic bacteria from activated sludge and the reclassification of Starkeya novella (Starkey 1934) Kelly et al. 2000 as Ancylobacter novellus comb. nov., Starkeya koreensis Im et al. 2006 as Ancylobacter koreensis comb.nov., Angulomicrobium tetraedrale Vasil'eva et al. 1986 as Ancylobacter tetraedralis comb. nov., Angulomicrobium amanitiforme Fritz et al. 2004 as Ancylobacter amanitiformis comb. nov. and Methylorhabdus multivorans Doronina et al. 1996 as Ancylobacter multivorans comb. nov. and emended description of the genus Ancylobacter.</title>
        <authorList>
            <person name="Doronina N."/>
            <person name="Chemodurova A."/>
            <person name="Grouzdev D."/>
            <person name="Koziaeva V."/>
            <person name="Shi W."/>
            <person name="Wu L."/>
            <person name="Kaparullina E."/>
        </authorList>
    </citation>
    <scope>NUCLEOTIDE SEQUENCE [LARGE SCALE GENOMIC DNA]</scope>
    <source>
        <strain evidence="2">Jip08</strain>
    </source>
</reference>
<dbReference type="RefSeq" id="WP_247201480.1">
    <property type="nucleotide sequence ID" value="NZ_JALKCG010000005.1"/>
</dbReference>
<gene>
    <name evidence="1" type="ORF">MWN33_13240</name>
</gene>
<dbReference type="PANTHER" id="PTHR37029:SF1">
    <property type="entry name" value="SSR1768 PROTEIN"/>
    <property type="match status" value="1"/>
</dbReference>
<keyword evidence="2" id="KW-1185">Reference proteome</keyword>
<evidence type="ECO:0000313" key="2">
    <source>
        <dbReference type="Proteomes" id="UP001202867"/>
    </source>
</evidence>
<dbReference type="InterPro" id="IPR019270">
    <property type="entry name" value="DUF2283"/>
</dbReference>
<dbReference type="PANTHER" id="PTHR37029">
    <property type="entry name" value="SSR1768 PROTEIN"/>
    <property type="match status" value="1"/>
</dbReference>
<dbReference type="EMBL" id="JALKCG010000005">
    <property type="protein sequence ID" value="MCK0208995.1"/>
    <property type="molecule type" value="Genomic_DNA"/>
</dbReference>
<evidence type="ECO:0000313" key="1">
    <source>
        <dbReference type="EMBL" id="MCK0208995.1"/>
    </source>
</evidence>
<accession>A0ABT0DP00</accession>
<comment type="caution">
    <text evidence="1">The sequence shown here is derived from an EMBL/GenBank/DDBJ whole genome shotgun (WGS) entry which is preliminary data.</text>
</comment>